<gene>
    <name evidence="1" type="ORF">IQ24_01100</name>
</gene>
<dbReference type="AlphaFoldDB" id="A0A562NU73"/>
<proteinExistence type="predicted"/>
<evidence type="ECO:0008006" key="3">
    <source>
        <dbReference type="Google" id="ProtNLM"/>
    </source>
</evidence>
<dbReference type="OrthoDB" id="7864548at2"/>
<name>A0A562NU73_9RHOB</name>
<reference evidence="1 2" key="1">
    <citation type="journal article" date="2015" name="Stand. Genomic Sci.">
        <title>Genomic Encyclopedia of Bacterial and Archaeal Type Strains, Phase III: the genomes of soil and plant-associated and newly described type strains.</title>
        <authorList>
            <person name="Whitman W.B."/>
            <person name="Woyke T."/>
            <person name="Klenk H.P."/>
            <person name="Zhou Y."/>
            <person name="Lilburn T.G."/>
            <person name="Beck B.J."/>
            <person name="De Vos P."/>
            <person name="Vandamme P."/>
            <person name="Eisen J.A."/>
            <person name="Garrity G."/>
            <person name="Hugenholtz P."/>
            <person name="Kyrpides N.C."/>
        </authorList>
    </citation>
    <scope>NUCLEOTIDE SEQUENCE [LARGE SCALE GENOMIC DNA]</scope>
    <source>
        <strain evidence="1 2">CGMCC 1.5364</strain>
    </source>
</reference>
<keyword evidence="2" id="KW-1185">Reference proteome</keyword>
<dbReference type="Proteomes" id="UP000316225">
    <property type="component" value="Unassembled WGS sequence"/>
</dbReference>
<organism evidence="1 2">
    <name type="scientific">Paracoccus sulfuroxidans</name>
    <dbReference type="NCBI Taxonomy" id="384678"/>
    <lineage>
        <taxon>Bacteria</taxon>
        <taxon>Pseudomonadati</taxon>
        <taxon>Pseudomonadota</taxon>
        <taxon>Alphaproteobacteria</taxon>
        <taxon>Rhodobacterales</taxon>
        <taxon>Paracoccaceae</taxon>
        <taxon>Paracoccus</taxon>
    </lineage>
</organism>
<evidence type="ECO:0000313" key="1">
    <source>
        <dbReference type="EMBL" id="TWI35742.1"/>
    </source>
</evidence>
<accession>A0A562NU73</accession>
<sequence>MKKLIVILLCVAGFAAGAFGGSWLRGADPAKAEADAEEAASTPDTTSKEPVKAAWFRMPTEFFIPILRNDNVQSVMILTLTVETAEENLSMVQASEHKLRDSLLSALMIHANTGGFDGNFTAEAHLAKLRAGLLNAAQKATDGLATGILIENIARQEQ</sequence>
<evidence type="ECO:0000313" key="2">
    <source>
        <dbReference type="Proteomes" id="UP000316225"/>
    </source>
</evidence>
<comment type="caution">
    <text evidence="1">The sequence shown here is derived from an EMBL/GenBank/DDBJ whole genome shotgun (WGS) entry which is preliminary data.</text>
</comment>
<protein>
    <recommendedName>
        <fullName evidence="3">Flagellar protein FliL</fullName>
    </recommendedName>
</protein>
<dbReference type="EMBL" id="VLKU01000003">
    <property type="protein sequence ID" value="TWI35742.1"/>
    <property type="molecule type" value="Genomic_DNA"/>
</dbReference>
<dbReference type="RefSeq" id="WP_145396811.1">
    <property type="nucleotide sequence ID" value="NZ_VLKU01000003.1"/>
</dbReference>